<evidence type="ECO:0000256" key="2">
    <source>
        <dbReference type="SAM" id="Phobius"/>
    </source>
</evidence>
<dbReference type="Proteomes" id="UP000642070">
    <property type="component" value="Unassembled WGS sequence"/>
</dbReference>
<organism evidence="3 4">
    <name type="scientific">Dactylosporangium sucinum</name>
    <dbReference type="NCBI Taxonomy" id="1424081"/>
    <lineage>
        <taxon>Bacteria</taxon>
        <taxon>Bacillati</taxon>
        <taxon>Actinomycetota</taxon>
        <taxon>Actinomycetes</taxon>
        <taxon>Micromonosporales</taxon>
        <taxon>Micromonosporaceae</taxon>
        <taxon>Dactylosporangium</taxon>
    </lineage>
</organism>
<evidence type="ECO:0000256" key="1">
    <source>
        <dbReference type="SAM" id="MobiDB-lite"/>
    </source>
</evidence>
<keyword evidence="2" id="KW-0472">Membrane</keyword>
<gene>
    <name evidence="3" type="ORF">GCM10007977_073400</name>
</gene>
<dbReference type="RefSeq" id="WP_190254626.1">
    <property type="nucleotide sequence ID" value="NZ_BMPI01000045.1"/>
</dbReference>
<comment type="caution">
    <text evidence="3">The sequence shown here is derived from an EMBL/GenBank/DDBJ whole genome shotgun (WGS) entry which is preliminary data.</text>
</comment>
<dbReference type="EMBL" id="BMPI01000045">
    <property type="protein sequence ID" value="GGM61174.1"/>
    <property type="molecule type" value="Genomic_DNA"/>
</dbReference>
<proteinExistence type="predicted"/>
<dbReference type="AlphaFoldDB" id="A0A917X3J7"/>
<sequence length="381" mass="40126">MNDEAELLRPLDIKQLPPPRVDLRRAMRTGRRRERLRIVAGSGAAAVAVLATVVVVNQAAGGPVDGRPARPAAASTRPAPSSPPLGTCTFTDLVGNGVPAGAETTALDPTGRIIVTGTPDYTSFTRVVDGVPETITGVPPGGGAVVAVNRSGDFLGSSGYKPAWVYRNGKFNQVPLPGGVSSVSPVDLNDRGDALVALHGGGLDPTIRPAIWPAGQPAEVTVLEVPEGWNAQPVGLNQRGDVAGHLEQGGRKDPVVWTADGRLLHLPVPDGQENPLVTDINGDWVIARHVRWNIATGSVDRIDDMWAERVDQHGRVFGEAPNIAPPRPAVWVNGTVSLLPVDPQRPLGMMGWVSEDGTRMTSVLQADNPPNPRPVIWTCGG</sequence>
<keyword evidence="4" id="KW-1185">Reference proteome</keyword>
<evidence type="ECO:0000313" key="3">
    <source>
        <dbReference type="EMBL" id="GGM61174.1"/>
    </source>
</evidence>
<keyword evidence="2" id="KW-1133">Transmembrane helix</keyword>
<feature type="transmembrane region" description="Helical" evidence="2">
    <location>
        <begin position="36"/>
        <end position="56"/>
    </location>
</feature>
<reference evidence="3" key="2">
    <citation type="submission" date="2020-09" db="EMBL/GenBank/DDBJ databases">
        <authorList>
            <person name="Sun Q."/>
            <person name="Ohkuma M."/>
        </authorList>
    </citation>
    <scope>NUCLEOTIDE SEQUENCE</scope>
    <source>
        <strain evidence="3">JCM 19831</strain>
    </source>
</reference>
<protein>
    <submittedName>
        <fullName evidence="3">Uncharacterized protein</fullName>
    </submittedName>
</protein>
<name>A0A917X3J7_9ACTN</name>
<feature type="compositionally biased region" description="Low complexity" evidence="1">
    <location>
        <begin position="69"/>
        <end position="79"/>
    </location>
</feature>
<accession>A0A917X3J7</accession>
<reference evidence="3" key="1">
    <citation type="journal article" date="2014" name="Int. J. Syst. Evol. Microbiol.">
        <title>Complete genome sequence of Corynebacterium casei LMG S-19264T (=DSM 44701T), isolated from a smear-ripened cheese.</title>
        <authorList>
            <consortium name="US DOE Joint Genome Institute (JGI-PGF)"/>
            <person name="Walter F."/>
            <person name="Albersmeier A."/>
            <person name="Kalinowski J."/>
            <person name="Ruckert C."/>
        </authorList>
    </citation>
    <scope>NUCLEOTIDE SEQUENCE</scope>
    <source>
        <strain evidence="3">JCM 19831</strain>
    </source>
</reference>
<feature type="region of interest" description="Disordered" evidence="1">
    <location>
        <begin position="60"/>
        <end position="86"/>
    </location>
</feature>
<keyword evidence="2" id="KW-0812">Transmembrane</keyword>
<evidence type="ECO:0000313" key="4">
    <source>
        <dbReference type="Proteomes" id="UP000642070"/>
    </source>
</evidence>